<organism evidence="6">
    <name type="scientific">Rhodococcus hoagii (strain 103S)</name>
    <name type="common">Rhodococcus equi</name>
    <dbReference type="NCBI Taxonomy" id="685727"/>
    <lineage>
        <taxon>Bacteria</taxon>
        <taxon>Bacillati</taxon>
        <taxon>Actinomycetota</taxon>
        <taxon>Actinomycetes</taxon>
        <taxon>Mycobacteriales</taxon>
        <taxon>Nocardiaceae</taxon>
        <taxon>Prescottella</taxon>
    </lineage>
</organism>
<protein>
    <submittedName>
        <fullName evidence="6">Lipoprotein</fullName>
    </submittedName>
</protein>
<dbReference type="AlphaFoldDB" id="A0A3S5YCD5"/>
<dbReference type="InterPro" id="IPR058644">
    <property type="entry name" value="Mtb12-like_C"/>
</dbReference>
<name>A0A3S5YCD5_RHOH1</name>
<feature type="domain" description="Low molecular weight antigen MTB12-like C-terminal" evidence="5">
    <location>
        <begin position="56"/>
        <end position="165"/>
    </location>
</feature>
<feature type="chain" id="PRO_5039497384" evidence="4">
    <location>
        <begin position="29"/>
        <end position="170"/>
    </location>
</feature>
<gene>
    <name evidence="6" type="ordered locus">REQ_42800</name>
</gene>
<keyword evidence="1 4" id="KW-0732">Signal</keyword>
<comment type="similarity">
    <text evidence="2">Belongs to the MTB12 family.</text>
</comment>
<sequence>MMSMRGGAKRSPKVVAAAILCGAALATAACSEPAEPGDPAPSPPPSSTTASPQLIAAPTPAELNANLARAFDETVPAAEKITLVQGTQADPQLIEQVVEAAKVNKASAQVTGVTDLGDGTVAATVVMALDGQPAPESVMTFVAEDGVWKLSKDNACGIVSVAGLSSPACA</sequence>
<proteinExistence type="inferred from homology"/>
<keyword evidence="6" id="KW-0449">Lipoprotein</keyword>
<dbReference type="Proteomes" id="UP001154400">
    <property type="component" value="Chromosome"/>
</dbReference>
<dbReference type="PROSITE" id="PS51257">
    <property type="entry name" value="PROKAR_LIPOPROTEIN"/>
    <property type="match status" value="1"/>
</dbReference>
<evidence type="ECO:0000256" key="4">
    <source>
        <dbReference type="SAM" id="SignalP"/>
    </source>
</evidence>
<evidence type="ECO:0000256" key="3">
    <source>
        <dbReference type="SAM" id="MobiDB-lite"/>
    </source>
</evidence>
<feature type="signal peptide" evidence="4">
    <location>
        <begin position="1"/>
        <end position="28"/>
    </location>
</feature>
<evidence type="ECO:0000256" key="2">
    <source>
        <dbReference type="ARBA" id="ARBA00093774"/>
    </source>
</evidence>
<feature type="region of interest" description="Disordered" evidence="3">
    <location>
        <begin position="31"/>
        <end position="53"/>
    </location>
</feature>
<accession>A0A3S5YCD5</accession>
<dbReference type="KEGG" id="req:REQ_42800"/>
<evidence type="ECO:0000256" key="1">
    <source>
        <dbReference type="ARBA" id="ARBA00022729"/>
    </source>
</evidence>
<reference evidence="6" key="1">
    <citation type="journal article" date="2010" name="PLoS Genet.">
        <title>The genome of a pathogenic rhodococcus: cooptive virulence underpinned by key gene acquisitions.</title>
        <authorList>
            <person name="Letek M."/>
            <person name="Gonzalez P."/>
            <person name="Macarthur I."/>
            <person name="Rodriguez H."/>
            <person name="Freeman T.C."/>
            <person name="Valero-Rello A."/>
            <person name="Blanco M."/>
            <person name="Buckley T."/>
            <person name="Cherevach I."/>
            <person name="Fahey R."/>
            <person name="Hapeshi A."/>
            <person name="Holdstock J."/>
            <person name="Leadon D."/>
            <person name="Navas J."/>
            <person name="Ocampo A."/>
            <person name="Quail M.A."/>
            <person name="Sanders M."/>
            <person name="Scortti M.M."/>
            <person name="Prescott J.F."/>
            <person name="Fogarty U."/>
            <person name="Meijer W.G."/>
            <person name="Parkhill J."/>
            <person name="Bentley S.D."/>
            <person name="Vazquez-Boland J.A."/>
        </authorList>
    </citation>
    <scope>NUCLEOTIDE SEQUENCE [LARGE SCALE GENOMIC DNA]</scope>
    <source>
        <strain evidence="6 7">103S</strain>
    </source>
</reference>
<evidence type="ECO:0000259" key="5">
    <source>
        <dbReference type="Pfam" id="PF26580"/>
    </source>
</evidence>
<evidence type="ECO:0000313" key="6">
    <source>
        <dbReference type="EMBL" id="CBH50246.1"/>
    </source>
</evidence>
<feature type="compositionally biased region" description="Pro residues" evidence="3">
    <location>
        <begin position="36"/>
        <end position="46"/>
    </location>
</feature>
<dbReference type="EMBL" id="FN563149">
    <property type="protein sequence ID" value="CBH50246.1"/>
    <property type="molecule type" value="Genomic_DNA"/>
</dbReference>
<evidence type="ECO:0000313" key="7">
    <source>
        <dbReference type="Proteomes" id="UP000006892"/>
    </source>
</evidence>
<dbReference type="Pfam" id="PF26580">
    <property type="entry name" value="Mtb12_C"/>
    <property type="match status" value="1"/>
</dbReference>